<dbReference type="PANTHER" id="PTHR33673:SF3">
    <property type="entry name" value="SUPPRESSOR SRP40-LIKE PROTEIN"/>
    <property type="match status" value="1"/>
</dbReference>
<feature type="compositionally biased region" description="Basic and acidic residues" evidence="1">
    <location>
        <begin position="167"/>
        <end position="184"/>
    </location>
</feature>
<feature type="compositionally biased region" description="Polar residues" evidence="1">
    <location>
        <begin position="190"/>
        <end position="209"/>
    </location>
</feature>
<dbReference type="Proteomes" id="UP001163823">
    <property type="component" value="Chromosome 10"/>
</dbReference>
<evidence type="ECO:0000313" key="3">
    <source>
        <dbReference type="Proteomes" id="UP001163823"/>
    </source>
</evidence>
<dbReference type="AlphaFoldDB" id="A0AAD7L9G8"/>
<evidence type="ECO:0000256" key="1">
    <source>
        <dbReference type="SAM" id="MobiDB-lite"/>
    </source>
</evidence>
<organism evidence="2 3">
    <name type="scientific">Quillaja saponaria</name>
    <name type="common">Soap bark tree</name>
    <dbReference type="NCBI Taxonomy" id="32244"/>
    <lineage>
        <taxon>Eukaryota</taxon>
        <taxon>Viridiplantae</taxon>
        <taxon>Streptophyta</taxon>
        <taxon>Embryophyta</taxon>
        <taxon>Tracheophyta</taxon>
        <taxon>Spermatophyta</taxon>
        <taxon>Magnoliopsida</taxon>
        <taxon>eudicotyledons</taxon>
        <taxon>Gunneridae</taxon>
        <taxon>Pentapetalae</taxon>
        <taxon>rosids</taxon>
        <taxon>fabids</taxon>
        <taxon>Fabales</taxon>
        <taxon>Quillajaceae</taxon>
        <taxon>Quillaja</taxon>
    </lineage>
</organism>
<dbReference type="PANTHER" id="PTHR33673">
    <property type="entry name" value="SUPPRESSOR SRP40-LIKE PROTEIN"/>
    <property type="match status" value="1"/>
</dbReference>
<feature type="region of interest" description="Disordered" evidence="1">
    <location>
        <begin position="162"/>
        <end position="209"/>
    </location>
</feature>
<accession>A0AAD7L9G8</accession>
<dbReference type="KEGG" id="qsa:O6P43_025553"/>
<reference evidence="2" key="1">
    <citation type="journal article" date="2023" name="Science">
        <title>Elucidation of the pathway for biosynthesis of saponin adjuvants from the soapbark tree.</title>
        <authorList>
            <person name="Reed J."/>
            <person name="Orme A."/>
            <person name="El-Demerdash A."/>
            <person name="Owen C."/>
            <person name="Martin L.B.B."/>
            <person name="Misra R.C."/>
            <person name="Kikuchi S."/>
            <person name="Rejzek M."/>
            <person name="Martin A.C."/>
            <person name="Harkess A."/>
            <person name="Leebens-Mack J."/>
            <person name="Louveau T."/>
            <person name="Stephenson M.J."/>
            <person name="Osbourn A."/>
        </authorList>
    </citation>
    <scope>NUCLEOTIDE SEQUENCE</scope>
    <source>
        <strain evidence="2">S10</strain>
    </source>
</reference>
<sequence length="266" mass="29398">MFVPHKRSSSSSSSSDSSSDYLFQVDALKATHSRELNDNIHTDTRSALRKYQNDAPSCDRVAISEEADHRYPGLPSTSQVSDVTDEQMVHEWSAASNESLFSLHIGHNMSFTRDHVLMLGEFGKSGELTESGELMFSPAPAVSLGDTDTARKSVEIKVPEATEGTDEPFKKEATVSEDQTEIKRPPPAVTWNSFKTSNHSDGSGTSGNSFAFPVLTEEERIASVKEDGEHQSAKTSSSTACHWFSWFSCCKWGSCRCCRWHKHCCC</sequence>
<gene>
    <name evidence="2" type="ORF">O6P43_025553</name>
</gene>
<name>A0AAD7L9G8_QUISA</name>
<keyword evidence="3" id="KW-1185">Reference proteome</keyword>
<comment type="caution">
    <text evidence="2">The sequence shown here is derived from an EMBL/GenBank/DDBJ whole genome shotgun (WGS) entry which is preliminary data.</text>
</comment>
<proteinExistence type="predicted"/>
<evidence type="ECO:0000313" key="2">
    <source>
        <dbReference type="EMBL" id="KAJ7953917.1"/>
    </source>
</evidence>
<dbReference type="EMBL" id="JARAOO010000010">
    <property type="protein sequence ID" value="KAJ7953917.1"/>
    <property type="molecule type" value="Genomic_DNA"/>
</dbReference>
<protein>
    <submittedName>
        <fullName evidence="2">RNA-binding protein with serine-rich domain like</fullName>
    </submittedName>
</protein>